<reference evidence="3" key="1">
    <citation type="submission" date="2023-06" db="EMBL/GenBank/DDBJ databases">
        <title>Genome-scale phylogeny and comparative genomics of the fungal order Sordariales.</title>
        <authorList>
            <consortium name="Lawrence Berkeley National Laboratory"/>
            <person name="Hensen N."/>
            <person name="Bonometti L."/>
            <person name="Westerberg I."/>
            <person name="Brannstrom I.O."/>
            <person name="Guillou S."/>
            <person name="Cros-Aarteil S."/>
            <person name="Calhoun S."/>
            <person name="Haridas S."/>
            <person name="Kuo A."/>
            <person name="Mondo S."/>
            <person name="Pangilinan J."/>
            <person name="Riley R."/>
            <person name="LaButti K."/>
            <person name="Andreopoulos B."/>
            <person name="Lipzen A."/>
            <person name="Chen C."/>
            <person name="Yanf M."/>
            <person name="Daum C."/>
            <person name="Ng V."/>
            <person name="Clum A."/>
            <person name="Steindorff A."/>
            <person name="Ohm R."/>
            <person name="Martin F."/>
            <person name="Silar P."/>
            <person name="Natvig D."/>
            <person name="Lalanne C."/>
            <person name="Gautier V."/>
            <person name="Ament-velasquez S.L."/>
            <person name="Kruys A."/>
            <person name="Hutchinson M.I."/>
            <person name="Powell A.J."/>
            <person name="Barry K."/>
            <person name="Miller A.N."/>
            <person name="Grigoriev I.V."/>
            <person name="Debuchy R."/>
            <person name="Gladieux P."/>
            <person name="Thoren M.H."/>
            <person name="Johannesson H."/>
        </authorList>
    </citation>
    <scope>NUCLEOTIDE SEQUENCE</scope>
    <source>
        <strain evidence="3">SMH3187-1</strain>
    </source>
</reference>
<proteinExistence type="predicted"/>
<gene>
    <name evidence="3" type="ORF">B0T18DRAFT_387926</name>
</gene>
<evidence type="ECO:0000259" key="2">
    <source>
        <dbReference type="Pfam" id="PF14856"/>
    </source>
</evidence>
<dbReference type="EMBL" id="JAUKUD010000002">
    <property type="protein sequence ID" value="KAK0751864.1"/>
    <property type="molecule type" value="Genomic_DNA"/>
</dbReference>
<keyword evidence="1" id="KW-0732">Signal</keyword>
<protein>
    <submittedName>
        <fullName evidence="3">Necrosis-inducing factor-domain-containing protein</fullName>
    </submittedName>
</protein>
<dbReference type="Pfam" id="PF14856">
    <property type="entry name" value="Hce2"/>
    <property type="match status" value="1"/>
</dbReference>
<evidence type="ECO:0000256" key="1">
    <source>
        <dbReference type="SAM" id="SignalP"/>
    </source>
</evidence>
<dbReference type="AlphaFoldDB" id="A0AA40F636"/>
<comment type="caution">
    <text evidence="3">The sequence shown here is derived from an EMBL/GenBank/DDBJ whole genome shotgun (WGS) entry which is preliminary data.</text>
</comment>
<dbReference type="InterPro" id="IPR029226">
    <property type="entry name" value="Ecp2-like"/>
</dbReference>
<name>A0AA40F636_9PEZI</name>
<keyword evidence="4" id="KW-1185">Reference proteome</keyword>
<feature type="domain" description="Ecp2 effector protein-like" evidence="2">
    <location>
        <begin position="40"/>
        <end position="149"/>
    </location>
</feature>
<feature type="chain" id="PRO_5041244239" evidence="1">
    <location>
        <begin position="17"/>
        <end position="184"/>
    </location>
</feature>
<evidence type="ECO:0000313" key="3">
    <source>
        <dbReference type="EMBL" id="KAK0751864.1"/>
    </source>
</evidence>
<evidence type="ECO:0000313" key="4">
    <source>
        <dbReference type="Proteomes" id="UP001172155"/>
    </source>
</evidence>
<sequence>MIFFTIFTFFLALVSASVISKGPGRSPFAQLSTRQSINDCDVGYYEDRTDDKSPFIADCETLITKLKHGTCYLILNGEYKQIAQYKSCAVGIVSADCENSHSFSCSVNMDTAKIGNEDVTGVIHNAIAIAKRDGRAGAGKVGAVGVFNCQIELMGDDTGRVKWSIFWNPYPEKDPKHPYFPDRL</sequence>
<organism evidence="3 4">
    <name type="scientific">Schizothecium vesticola</name>
    <dbReference type="NCBI Taxonomy" id="314040"/>
    <lineage>
        <taxon>Eukaryota</taxon>
        <taxon>Fungi</taxon>
        <taxon>Dikarya</taxon>
        <taxon>Ascomycota</taxon>
        <taxon>Pezizomycotina</taxon>
        <taxon>Sordariomycetes</taxon>
        <taxon>Sordariomycetidae</taxon>
        <taxon>Sordariales</taxon>
        <taxon>Schizotheciaceae</taxon>
        <taxon>Schizothecium</taxon>
    </lineage>
</organism>
<dbReference type="Proteomes" id="UP001172155">
    <property type="component" value="Unassembled WGS sequence"/>
</dbReference>
<accession>A0AA40F636</accession>
<feature type="signal peptide" evidence="1">
    <location>
        <begin position="1"/>
        <end position="16"/>
    </location>
</feature>